<keyword evidence="5" id="KW-1185">Reference proteome</keyword>
<feature type="compositionally biased region" description="Low complexity" evidence="1">
    <location>
        <begin position="209"/>
        <end position="222"/>
    </location>
</feature>
<evidence type="ECO:0000256" key="3">
    <source>
        <dbReference type="SAM" id="SignalP"/>
    </source>
</evidence>
<dbReference type="Proteomes" id="UP000738325">
    <property type="component" value="Unassembled WGS sequence"/>
</dbReference>
<feature type="compositionally biased region" description="Polar residues" evidence="1">
    <location>
        <begin position="668"/>
        <end position="678"/>
    </location>
</feature>
<feature type="compositionally biased region" description="Acidic residues" evidence="1">
    <location>
        <begin position="593"/>
        <end position="603"/>
    </location>
</feature>
<feature type="compositionally biased region" description="Low complexity" evidence="1">
    <location>
        <begin position="823"/>
        <end position="838"/>
    </location>
</feature>
<evidence type="ECO:0000313" key="5">
    <source>
        <dbReference type="Proteomes" id="UP000738325"/>
    </source>
</evidence>
<gene>
    <name evidence="4" type="ORF">BGZ99_009462</name>
</gene>
<dbReference type="AlphaFoldDB" id="A0A9P6UNE1"/>
<dbReference type="OrthoDB" id="2446088at2759"/>
<feature type="compositionally biased region" description="Polar residues" evidence="1">
    <location>
        <begin position="719"/>
        <end position="749"/>
    </location>
</feature>
<feature type="region of interest" description="Disordered" evidence="1">
    <location>
        <begin position="819"/>
        <end position="958"/>
    </location>
</feature>
<feature type="transmembrane region" description="Helical" evidence="2">
    <location>
        <begin position="162"/>
        <end position="184"/>
    </location>
</feature>
<feature type="chain" id="PRO_5040215835" evidence="3">
    <location>
        <begin position="29"/>
        <end position="958"/>
    </location>
</feature>
<feature type="compositionally biased region" description="Polar residues" evidence="1">
    <location>
        <begin position="899"/>
        <end position="912"/>
    </location>
</feature>
<protein>
    <submittedName>
        <fullName evidence="4">Uncharacterized protein</fullName>
    </submittedName>
</protein>
<feature type="signal peptide" evidence="3">
    <location>
        <begin position="1"/>
        <end position="28"/>
    </location>
</feature>
<evidence type="ECO:0000256" key="1">
    <source>
        <dbReference type="SAM" id="MobiDB-lite"/>
    </source>
</evidence>
<feature type="region of interest" description="Disordered" evidence="1">
    <location>
        <begin position="132"/>
        <end position="156"/>
    </location>
</feature>
<keyword evidence="2" id="KW-1133">Transmembrane helix</keyword>
<keyword evidence="2" id="KW-0812">Transmembrane</keyword>
<accession>A0A9P6UNE1</accession>
<feature type="compositionally biased region" description="Polar residues" evidence="1">
    <location>
        <begin position="389"/>
        <end position="402"/>
    </location>
</feature>
<feature type="compositionally biased region" description="Polar residues" evidence="1">
    <location>
        <begin position="435"/>
        <end position="469"/>
    </location>
</feature>
<feature type="compositionally biased region" description="Low complexity" evidence="1">
    <location>
        <begin position="926"/>
        <end position="942"/>
    </location>
</feature>
<comment type="caution">
    <text evidence="4">The sequence shown here is derived from an EMBL/GenBank/DDBJ whole genome shotgun (WGS) entry which is preliminary data.</text>
</comment>
<feature type="compositionally biased region" description="Low complexity" evidence="1">
    <location>
        <begin position="501"/>
        <end position="524"/>
    </location>
</feature>
<evidence type="ECO:0000256" key="2">
    <source>
        <dbReference type="SAM" id="Phobius"/>
    </source>
</evidence>
<feature type="compositionally biased region" description="Low complexity" evidence="1">
    <location>
        <begin position="132"/>
        <end position="148"/>
    </location>
</feature>
<feature type="region of interest" description="Disordered" evidence="1">
    <location>
        <begin position="192"/>
        <end position="803"/>
    </location>
</feature>
<feature type="compositionally biased region" description="Polar residues" evidence="1">
    <location>
        <begin position="328"/>
        <end position="338"/>
    </location>
</feature>
<feature type="compositionally biased region" description="Pro residues" evidence="1">
    <location>
        <begin position="839"/>
        <end position="848"/>
    </location>
</feature>
<sequence>MSISLTRCTGTLAFAALSSLTWLQSVSANIKFNPIPVVTAANPGDVITITWVEVNANGTTLDTNPINIFLRALTGQQYELNKGVPQNDLSAVVTLPKTATGGLHSFYADYSSDGLKSVSSSQFNITGPIVTTTAPAPIGTPTRTGAPAQTAAPGSGGGLSGAVLGGIIGGVVAFLLVVAIFFFCRHRRRVREHSEHTRLEDTKESFSEASASRSGLPSPSSAHFKGRKEDGDMVPIPLSGPGSRPPHPNEQQYGPGPGGYGGPQPRPPMQHPNGNGNKNPFDGPEEMMMGGAAVNRAGSLSPRQQHQAYQPPQPNQQPPRPNQPYGMSPSQSPFQSSRDSLESEAESAYDPSHPRMMNQNMHSSPGGNGPIHRNNSNPMMRAGGGPLGSQLSHSPSGRSNLSDGRPNMSPQPNPFQDRELMSAAAGDASGPMRRQGSQNQLGEMRSQSPMMNRSPSQNQLGEMRSQSPIGRSASPRIREIEMQPLDVQQHQYEQHQRAMQRRQQQEQQQQQQQPTSPKSIQQQPATAFPLPPQAQNKAAAPAAPAAPTVSAAAAAHPFNPTLHDDKTEMDEDGIPVYNGYRDTIFGAYSQPQGDDDDDDEDEAPMPIIAPHTLNAFANSSIQQQQQSAADVGETTPAAGAPGIQRKKSVKFTGVPVSGPIVVPAAQEPVTQVQEQPRQSQDEDHEDSDEDEYEDAEEEEEEEEEDDEDIKLRLMETEAPSPSISTLPRLPNINTTPGSSPLTLHQQNVLSPVRSPDQMGASYGSSSSQFQQYGSSSPLKSSTPTGNYGFVPPPPPAAESSSFMGDGFYEDVLAAVDTNAKTLPAAAPAPRPQQQQQQRPMPPPIPQSPPSSHRSPAPAPPPPQQFVQQQHLPAPQPQHLQPMLVEQEVFGAPSPRLTPATVNSHNHSHQLQYHQPPGPSSTKPALSPRSAARPQHRPPQQQQMHEDDEEADFYASSIL</sequence>
<name>A0A9P6UNE1_9FUNG</name>
<dbReference type="EMBL" id="JAAAIP010000802">
    <property type="protein sequence ID" value="KAG0312515.1"/>
    <property type="molecule type" value="Genomic_DNA"/>
</dbReference>
<organism evidence="4 5">
    <name type="scientific">Dissophora globulifera</name>
    <dbReference type="NCBI Taxonomy" id="979702"/>
    <lineage>
        <taxon>Eukaryota</taxon>
        <taxon>Fungi</taxon>
        <taxon>Fungi incertae sedis</taxon>
        <taxon>Mucoromycota</taxon>
        <taxon>Mortierellomycotina</taxon>
        <taxon>Mortierellomycetes</taxon>
        <taxon>Mortierellales</taxon>
        <taxon>Mortierellaceae</taxon>
        <taxon>Dissophora</taxon>
    </lineage>
</organism>
<proteinExistence type="predicted"/>
<feature type="compositionally biased region" description="Pro residues" evidence="1">
    <location>
        <begin position="311"/>
        <end position="322"/>
    </location>
</feature>
<reference evidence="4" key="1">
    <citation type="journal article" date="2020" name="Fungal Divers.">
        <title>Resolving the Mortierellaceae phylogeny through synthesis of multi-gene phylogenetics and phylogenomics.</title>
        <authorList>
            <person name="Vandepol N."/>
            <person name="Liber J."/>
            <person name="Desiro A."/>
            <person name="Na H."/>
            <person name="Kennedy M."/>
            <person name="Barry K."/>
            <person name="Grigoriev I.V."/>
            <person name="Miller A.N."/>
            <person name="O'Donnell K."/>
            <person name="Stajich J.E."/>
            <person name="Bonito G."/>
        </authorList>
    </citation>
    <scope>NUCLEOTIDE SEQUENCE</scope>
    <source>
        <strain evidence="4">REB-010B</strain>
    </source>
</reference>
<dbReference type="CDD" id="cd12087">
    <property type="entry name" value="TM_EGFR-like"/>
    <property type="match status" value="1"/>
</dbReference>
<evidence type="ECO:0000313" key="4">
    <source>
        <dbReference type="EMBL" id="KAG0312515.1"/>
    </source>
</evidence>
<keyword evidence="2" id="KW-0472">Membrane</keyword>
<feature type="compositionally biased region" description="Low complexity" evidence="1">
    <location>
        <begin position="533"/>
        <end position="557"/>
    </location>
</feature>
<keyword evidence="3" id="KW-0732">Signal</keyword>
<feature type="compositionally biased region" description="Low complexity" evidence="1">
    <location>
        <begin position="761"/>
        <end position="776"/>
    </location>
</feature>
<feature type="compositionally biased region" description="Low complexity" evidence="1">
    <location>
        <begin position="864"/>
        <end position="881"/>
    </location>
</feature>
<feature type="compositionally biased region" description="Basic and acidic residues" evidence="1">
    <location>
        <begin position="192"/>
        <end position="206"/>
    </location>
</feature>
<feature type="compositionally biased region" description="Acidic residues" evidence="1">
    <location>
        <begin position="682"/>
        <end position="708"/>
    </location>
</feature>